<dbReference type="InterPro" id="IPR024078">
    <property type="entry name" value="LmbE-like_dom_sf"/>
</dbReference>
<dbReference type="AlphaFoldDB" id="A0A9W6NYH7"/>
<reference evidence="2" key="2">
    <citation type="submission" date="2023-01" db="EMBL/GenBank/DDBJ databases">
        <authorList>
            <person name="Sun Q."/>
            <person name="Evtushenko L."/>
        </authorList>
    </citation>
    <scope>NUCLEOTIDE SEQUENCE</scope>
    <source>
        <strain evidence="2">VKM Ac-1069</strain>
    </source>
</reference>
<evidence type="ECO:0000313" key="3">
    <source>
        <dbReference type="Proteomes" id="UP001143463"/>
    </source>
</evidence>
<keyword evidence="3" id="KW-1185">Reference proteome</keyword>
<dbReference type="Gene3D" id="3.40.50.150">
    <property type="entry name" value="Vaccinia Virus protein VP39"/>
    <property type="match status" value="1"/>
</dbReference>
<dbReference type="Pfam" id="PF02585">
    <property type="entry name" value="PIG-L"/>
    <property type="match status" value="1"/>
</dbReference>
<accession>A0A9W6NYH7</accession>
<dbReference type="Gene3D" id="3.40.50.10320">
    <property type="entry name" value="LmbE-like"/>
    <property type="match status" value="1"/>
</dbReference>
<dbReference type="CDD" id="cd02440">
    <property type="entry name" value="AdoMet_MTases"/>
    <property type="match status" value="1"/>
</dbReference>
<dbReference type="GO" id="GO:0008757">
    <property type="term" value="F:S-adenosylmethionine-dependent methyltransferase activity"/>
    <property type="evidence" value="ECO:0007669"/>
    <property type="project" value="InterPro"/>
</dbReference>
<reference evidence="2" key="1">
    <citation type="journal article" date="2014" name="Int. J. Syst. Evol. Microbiol.">
        <title>Complete genome sequence of Corynebacterium casei LMG S-19264T (=DSM 44701T), isolated from a smear-ripened cheese.</title>
        <authorList>
            <consortium name="US DOE Joint Genome Institute (JGI-PGF)"/>
            <person name="Walter F."/>
            <person name="Albersmeier A."/>
            <person name="Kalinowski J."/>
            <person name="Ruckert C."/>
        </authorList>
    </citation>
    <scope>NUCLEOTIDE SEQUENCE</scope>
    <source>
        <strain evidence="2">VKM Ac-1069</strain>
    </source>
</reference>
<protein>
    <recommendedName>
        <fullName evidence="4">LmbE family N-acetylglucosaminyl deacetylase</fullName>
    </recommendedName>
</protein>
<dbReference type="RefSeq" id="WP_037050448.1">
    <property type="nucleotide sequence ID" value="NZ_BAAAUZ010000033.1"/>
</dbReference>
<dbReference type="SUPFAM" id="SSF53335">
    <property type="entry name" value="S-adenosyl-L-methionine-dependent methyltransferases"/>
    <property type="match status" value="1"/>
</dbReference>
<keyword evidence="1" id="KW-0862">Zinc</keyword>
<dbReference type="GO" id="GO:0016811">
    <property type="term" value="F:hydrolase activity, acting on carbon-nitrogen (but not peptide) bonds, in linear amides"/>
    <property type="evidence" value="ECO:0007669"/>
    <property type="project" value="TreeGrafter"/>
</dbReference>
<name>A0A9W6NYH7_9PSEU</name>
<dbReference type="EMBL" id="BSFQ01000033">
    <property type="protein sequence ID" value="GLL14530.1"/>
    <property type="molecule type" value="Genomic_DNA"/>
</dbReference>
<dbReference type="PANTHER" id="PTHR12993">
    <property type="entry name" value="N-ACETYLGLUCOSAMINYL-PHOSPHATIDYLINOSITOL DE-N-ACETYLASE-RELATED"/>
    <property type="match status" value="1"/>
</dbReference>
<dbReference type="InterPro" id="IPR008715">
    <property type="entry name" value="SAM-MeTfrase_NodS-like"/>
</dbReference>
<dbReference type="SUPFAM" id="SSF102588">
    <property type="entry name" value="LmbE-like"/>
    <property type="match status" value="1"/>
</dbReference>
<evidence type="ECO:0000256" key="1">
    <source>
        <dbReference type="ARBA" id="ARBA00022833"/>
    </source>
</evidence>
<organism evidence="2 3">
    <name type="scientific">Pseudonocardia halophobica</name>
    <dbReference type="NCBI Taxonomy" id="29401"/>
    <lineage>
        <taxon>Bacteria</taxon>
        <taxon>Bacillati</taxon>
        <taxon>Actinomycetota</taxon>
        <taxon>Actinomycetes</taxon>
        <taxon>Pseudonocardiales</taxon>
        <taxon>Pseudonocardiaceae</taxon>
        <taxon>Pseudonocardia</taxon>
    </lineage>
</organism>
<evidence type="ECO:0000313" key="2">
    <source>
        <dbReference type="EMBL" id="GLL14530.1"/>
    </source>
</evidence>
<dbReference type="InterPro" id="IPR029063">
    <property type="entry name" value="SAM-dependent_MTases_sf"/>
</dbReference>
<dbReference type="Pfam" id="PF05401">
    <property type="entry name" value="NodS"/>
    <property type="match status" value="1"/>
</dbReference>
<dbReference type="InterPro" id="IPR003737">
    <property type="entry name" value="GlcNAc_PI_deacetylase-related"/>
</dbReference>
<proteinExistence type="predicted"/>
<dbReference type="GO" id="GO:0016137">
    <property type="term" value="P:glycoside metabolic process"/>
    <property type="evidence" value="ECO:0007669"/>
    <property type="project" value="UniProtKB-ARBA"/>
</dbReference>
<sequence length="428" mass="45525">MTATVPGWAEALATHAPPAMDPAVGRLVVVAAHPDDETLAAAGFLRAVHAAGGTVELVVATDGEAAFPDAPPADRAALGRTRRAELHAALEALGVGDTRVTWLGLPDSGLADREDELTGALAPLLRSADACLAPWTGDPHPDHAAAGRAAERAAPVRTHRFAYPIWMWPWMRPDDPAIPWATACEHRLDEPARRAKAAAVERFTSQLAPAPGGGPPILPPDVLTHFATGRELFFRVPRPDSAPAERFADLYAGGTDPWETRTSWYEERKRTIVAACLPHRHYAHAAEPGCGLGGLTRVLAGRCDAVTASDYTPAAVAATRDATGGFPGVTVLEAALPDPRAVPDGVDLVVLSEVLYYLSPADVDAVTDRLAHALVPGGDVVLAHWRGWPAEAPQDAAATHRRLLGDPRFDLLVEHVDEEFLLHVLRRS</sequence>
<dbReference type="PANTHER" id="PTHR12993:SF29">
    <property type="entry name" value="BLR3841 PROTEIN"/>
    <property type="match status" value="1"/>
</dbReference>
<dbReference type="GO" id="GO:0009312">
    <property type="term" value="P:oligosaccharide biosynthetic process"/>
    <property type="evidence" value="ECO:0007669"/>
    <property type="project" value="InterPro"/>
</dbReference>
<evidence type="ECO:0008006" key="4">
    <source>
        <dbReference type="Google" id="ProtNLM"/>
    </source>
</evidence>
<dbReference type="Proteomes" id="UP001143463">
    <property type="component" value="Unassembled WGS sequence"/>
</dbReference>
<comment type="caution">
    <text evidence="2">The sequence shown here is derived from an EMBL/GenBank/DDBJ whole genome shotgun (WGS) entry which is preliminary data.</text>
</comment>
<gene>
    <name evidence="2" type="ORF">GCM10017577_56770</name>
</gene>